<evidence type="ECO:0000313" key="2">
    <source>
        <dbReference type="Proteomes" id="UP000696485"/>
    </source>
</evidence>
<organism evidence="1 2">
    <name type="scientific">Podila minutissima</name>
    <dbReference type="NCBI Taxonomy" id="64525"/>
    <lineage>
        <taxon>Eukaryota</taxon>
        <taxon>Fungi</taxon>
        <taxon>Fungi incertae sedis</taxon>
        <taxon>Mucoromycota</taxon>
        <taxon>Mortierellomycotina</taxon>
        <taxon>Mortierellomycetes</taxon>
        <taxon>Mortierellales</taxon>
        <taxon>Mortierellaceae</taxon>
        <taxon>Podila</taxon>
    </lineage>
</organism>
<reference evidence="1" key="1">
    <citation type="journal article" date="2020" name="Fungal Divers.">
        <title>Resolving the Mortierellaceae phylogeny through synthesis of multi-gene phylogenetics and phylogenomics.</title>
        <authorList>
            <person name="Vandepol N."/>
            <person name="Liber J."/>
            <person name="Desiro A."/>
            <person name="Na H."/>
            <person name="Kennedy M."/>
            <person name="Barry K."/>
            <person name="Grigoriev I.V."/>
            <person name="Miller A.N."/>
            <person name="O'Donnell K."/>
            <person name="Stajich J.E."/>
            <person name="Bonito G."/>
        </authorList>
    </citation>
    <scope>NUCLEOTIDE SEQUENCE</scope>
    <source>
        <strain evidence="1">NVP1</strain>
    </source>
</reference>
<evidence type="ECO:0000313" key="1">
    <source>
        <dbReference type="EMBL" id="KAF9328174.1"/>
    </source>
</evidence>
<protein>
    <recommendedName>
        <fullName evidence="3">F-box protein</fullName>
    </recommendedName>
</protein>
<comment type="caution">
    <text evidence="1">The sequence shown here is derived from an EMBL/GenBank/DDBJ whole genome shotgun (WGS) entry which is preliminary data.</text>
</comment>
<proteinExistence type="predicted"/>
<keyword evidence="2" id="KW-1185">Reference proteome</keyword>
<sequence length="287" mass="32425">MSSYVCDTDTVLKLSKPPGLGDQGLRSIKIPTLVHTKALITIFEFWPNLEHLHLHEITNDDERAKHYGPNSDDTVQGKVRSVKLESPKVFLSRKIHFPGLESISCRLVSDPAVLRQMLQRFPVLKSATLGELDGGTPVWNSPSFKGDKNEVFPLKFLKIHWCLRLGMSLSGIIEQCPCLVEIKWSAMDLLTNCSRLTELVCQELRIHVDDILANEPWTCVGLRKLRCEIVGIPRLDTTMEIEAFKSRTFQPEPPALVSAIRQYTGGSTRRGQPHGNYLTMRTFNHLP</sequence>
<evidence type="ECO:0008006" key="3">
    <source>
        <dbReference type="Google" id="ProtNLM"/>
    </source>
</evidence>
<accession>A0A9P5SJU8</accession>
<dbReference type="Proteomes" id="UP000696485">
    <property type="component" value="Unassembled WGS sequence"/>
</dbReference>
<dbReference type="AlphaFoldDB" id="A0A9P5SJU8"/>
<dbReference type="EMBL" id="JAAAUY010000590">
    <property type="protein sequence ID" value="KAF9328174.1"/>
    <property type="molecule type" value="Genomic_DNA"/>
</dbReference>
<name>A0A9P5SJU8_9FUNG</name>
<gene>
    <name evidence="1" type="ORF">BG006_008601</name>
</gene>